<proteinExistence type="predicted"/>
<comment type="caution">
    <text evidence="2">The sequence shown here is derived from an EMBL/GenBank/DDBJ whole genome shotgun (WGS) entry which is preliminary data.</text>
</comment>
<dbReference type="AlphaFoldDB" id="A0A5B7G0P8"/>
<dbReference type="EMBL" id="VSRR010009772">
    <property type="protein sequence ID" value="MPC50863.1"/>
    <property type="molecule type" value="Genomic_DNA"/>
</dbReference>
<evidence type="ECO:0000256" key="1">
    <source>
        <dbReference type="SAM" id="MobiDB-lite"/>
    </source>
</evidence>
<sequence length="72" mass="8570">MLNLTPQMLQYTSSRHPPPPSPPPHHTPPHLTQNKEKEMKKERPHYSQLKKLFYKILRKEMKMYIVTTSLSC</sequence>
<name>A0A5B7G0P8_PORTR</name>
<feature type="compositionally biased region" description="Polar residues" evidence="1">
    <location>
        <begin position="1"/>
        <end position="15"/>
    </location>
</feature>
<evidence type="ECO:0000313" key="2">
    <source>
        <dbReference type="EMBL" id="MPC50863.1"/>
    </source>
</evidence>
<evidence type="ECO:0000313" key="3">
    <source>
        <dbReference type="Proteomes" id="UP000324222"/>
    </source>
</evidence>
<feature type="compositionally biased region" description="Basic and acidic residues" evidence="1">
    <location>
        <begin position="33"/>
        <end position="45"/>
    </location>
</feature>
<organism evidence="2 3">
    <name type="scientific">Portunus trituberculatus</name>
    <name type="common">Swimming crab</name>
    <name type="synonym">Neptunus trituberculatus</name>
    <dbReference type="NCBI Taxonomy" id="210409"/>
    <lineage>
        <taxon>Eukaryota</taxon>
        <taxon>Metazoa</taxon>
        <taxon>Ecdysozoa</taxon>
        <taxon>Arthropoda</taxon>
        <taxon>Crustacea</taxon>
        <taxon>Multicrustacea</taxon>
        <taxon>Malacostraca</taxon>
        <taxon>Eumalacostraca</taxon>
        <taxon>Eucarida</taxon>
        <taxon>Decapoda</taxon>
        <taxon>Pleocyemata</taxon>
        <taxon>Brachyura</taxon>
        <taxon>Eubrachyura</taxon>
        <taxon>Portunoidea</taxon>
        <taxon>Portunidae</taxon>
        <taxon>Portuninae</taxon>
        <taxon>Portunus</taxon>
    </lineage>
</organism>
<protein>
    <submittedName>
        <fullName evidence="2">Uncharacterized protein</fullName>
    </submittedName>
</protein>
<accession>A0A5B7G0P8</accession>
<feature type="compositionally biased region" description="Pro residues" evidence="1">
    <location>
        <begin position="16"/>
        <end position="26"/>
    </location>
</feature>
<feature type="region of interest" description="Disordered" evidence="1">
    <location>
        <begin position="1"/>
        <end position="45"/>
    </location>
</feature>
<keyword evidence="3" id="KW-1185">Reference proteome</keyword>
<gene>
    <name evidence="2" type="ORF">E2C01_044697</name>
</gene>
<reference evidence="2 3" key="1">
    <citation type="submission" date="2019-05" db="EMBL/GenBank/DDBJ databases">
        <title>Another draft genome of Portunus trituberculatus and its Hox gene families provides insights of decapod evolution.</title>
        <authorList>
            <person name="Jeong J.-H."/>
            <person name="Song I."/>
            <person name="Kim S."/>
            <person name="Choi T."/>
            <person name="Kim D."/>
            <person name="Ryu S."/>
            <person name="Kim W."/>
        </authorList>
    </citation>
    <scope>NUCLEOTIDE SEQUENCE [LARGE SCALE GENOMIC DNA]</scope>
    <source>
        <tissue evidence="2">Muscle</tissue>
    </source>
</reference>
<dbReference type="Proteomes" id="UP000324222">
    <property type="component" value="Unassembled WGS sequence"/>
</dbReference>